<name>I3ZEY1_TERRK</name>
<evidence type="ECO:0000256" key="3">
    <source>
        <dbReference type="ARBA" id="ARBA00022801"/>
    </source>
</evidence>
<evidence type="ECO:0000259" key="7">
    <source>
        <dbReference type="PROSITE" id="PS51671"/>
    </source>
</evidence>
<gene>
    <name evidence="6" type="primary">glnD</name>
    <name evidence="8" type="ordered locus">Terro_1492</name>
</gene>
<evidence type="ECO:0000313" key="9">
    <source>
        <dbReference type="Proteomes" id="UP000006056"/>
    </source>
</evidence>
<dbReference type="InterPro" id="IPR045865">
    <property type="entry name" value="ACT-like_dom_sf"/>
</dbReference>
<dbReference type="AlphaFoldDB" id="I3ZEY1"/>
<comment type="cofactor">
    <cofactor evidence="6">
        <name>Mg(2+)</name>
        <dbReference type="ChEBI" id="CHEBI:18420"/>
    </cofactor>
</comment>
<dbReference type="OrthoDB" id="9758038at2"/>
<dbReference type="SUPFAM" id="SSF81891">
    <property type="entry name" value="Poly A polymerase C-terminal region-like"/>
    <property type="match status" value="1"/>
</dbReference>
<dbReference type="InterPro" id="IPR006674">
    <property type="entry name" value="HD_domain"/>
</dbReference>
<feature type="domain" description="ACT" evidence="7">
    <location>
        <begin position="678"/>
        <end position="756"/>
    </location>
</feature>
<dbReference type="EC" id="3.1.4.-" evidence="6"/>
<comment type="function">
    <text evidence="6">Modifies, by uridylylation and deuridylylation, the PII regulatory proteins (GlnB and homologs), in response to the nitrogen status of the cell that GlnD senses through the glutamine level. Under low glutamine levels, catalyzes the conversion of the PII proteins and UTP to PII-UMP and PPi, while under higher glutamine levels, GlnD hydrolyzes PII-UMP to PII and UMP (deuridylylation). Thus, controls uridylylation state and activity of the PII proteins, and plays an important role in the regulation of nitrogen assimilation and metabolism.</text>
</comment>
<dbReference type="CDD" id="cd04900">
    <property type="entry name" value="ACT_UUR-like_1"/>
    <property type="match status" value="1"/>
</dbReference>
<dbReference type="PANTHER" id="PTHR47320">
    <property type="entry name" value="BIFUNCTIONAL URIDYLYLTRANSFERASE/URIDYLYL-REMOVING ENZYME"/>
    <property type="match status" value="1"/>
</dbReference>
<dbReference type="HOGENOM" id="CLU_012833_1_0_0"/>
<evidence type="ECO:0000256" key="1">
    <source>
        <dbReference type="ARBA" id="ARBA00022679"/>
    </source>
</evidence>
<comment type="catalytic activity">
    <reaction evidence="6">
        <text>[protein-PII]-uridylyl-L-tyrosine + H2O = [protein-PII]-L-tyrosine + UMP + H(+)</text>
        <dbReference type="Rhea" id="RHEA:48600"/>
        <dbReference type="Rhea" id="RHEA-COMP:12147"/>
        <dbReference type="Rhea" id="RHEA-COMP:12148"/>
        <dbReference type="ChEBI" id="CHEBI:15377"/>
        <dbReference type="ChEBI" id="CHEBI:15378"/>
        <dbReference type="ChEBI" id="CHEBI:46858"/>
        <dbReference type="ChEBI" id="CHEBI:57865"/>
        <dbReference type="ChEBI" id="CHEBI:90602"/>
    </reaction>
</comment>
<proteinExistence type="inferred from homology"/>
<dbReference type="PIRSF" id="PIRSF006288">
    <property type="entry name" value="PII_uridyltransf"/>
    <property type="match status" value="1"/>
</dbReference>
<dbReference type="Pfam" id="PF03445">
    <property type="entry name" value="DUF294"/>
    <property type="match status" value="1"/>
</dbReference>
<reference evidence="8 9" key="1">
    <citation type="submission" date="2012-06" db="EMBL/GenBank/DDBJ databases">
        <title>Complete genome of Terriglobus roseus DSM 18391.</title>
        <authorList>
            <consortium name="US DOE Joint Genome Institute (JGI-PGF)"/>
            <person name="Lucas S."/>
            <person name="Copeland A."/>
            <person name="Lapidus A."/>
            <person name="Glavina del Rio T."/>
            <person name="Dalin E."/>
            <person name="Tice H."/>
            <person name="Bruce D."/>
            <person name="Goodwin L."/>
            <person name="Pitluck S."/>
            <person name="Peters L."/>
            <person name="Mikhailova N."/>
            <person name="Munk A.C.C."/>
            <person name="Kyrpides N."/>
            <person name="Mavromatis K."/>
            <person name="Ivanova N."/>
            <person name="Brettin T."/>
            <person name="Detter J.C."/>
            <person name="Han C."/>
            <person name="Larimer F."/>
            <person name="Land M."/>
            <person name="Hauser L."/>
            <person name="Markowitz V."/>
            <person name="Cheng J.-F."/>
            <person name="Hugenholtz P."/>
            <person name="Woyke T."/>
            <person name="Wu D."/>
            <person name="Brambilla E."/>
            <person name="Klenk H.-P."/>
            <person name="Eisen J.A."/>
        </authorList>
    </citation>
    <scope>NUCLEOTIDE SEQUENCE [LARGE SCALE GENOMIC DNA]</scope>
    <source>
        <strain evidence="9">DSM 18391 / NRRL B-41598 / KBS 63</strain>
    </source>
</reference>
<evidence type="ECO:0000256" key="5">
    <source>
        <dbReference type="ARBA" id="ARBA00023268"/>
    </source>
</evidence>
<dbReference type="Pfam" id="PF01966">
    <property type="entry name" value="HD"/>
    <property type="match status" value="1"/>
</dbReference>
<dbReference type="EC" id="2.7.7.59" evidence="6"/>
<dbReference type="PATRIC" id="fig|926566.3.peg.1473"/>
<organism evidence="8 9">
    <name type="scientific">Terriglobus roseus (strain DSM 18391 / NRRL B-41598 / KBS 63)</name>
    <dbReference type="NCBI Taxonomy" id="926566"/>
    <lineage>
        <taxon>Bacteria</taxon>
        <taxon>Pseudomonadati</taxon>
        <taxon>Acidobacteriota</taxon>
        <taxon>Terriglobia</taxon>
        <taxon>Terriglobales</taxon>
        <taxon>Acidobacteriaceae</taxon>
        <taxon>Terriglobus</taxon>
    </lineage>
</organism>
<comment type="domain">
    <text evidence="6">Has four distinct domains: an N-terminal nucleotidyltransferase (NT) domain responsible for UTase activity, a central HD domain that encodes UR activity, and two C-terminal ACT domains that seem to have a role in glutamine sensing.</text>
</comment>
<dbReference type="STRING" id="926566.Terro_1492"/>
<evidence type="ECO:0000256" key="4">
    <source>
        <dbReference type="ARBA" id="ARBA00022842"/>
    </source>
</evidence>
<evidence type="ECO:0000313" key="8">
    <source>
        <dbReference type="EMBL" id="AFL87799.1"/>
    </source>
</evidence>
<keyword evidence="3 6" id="KW-0378">Hydrolase</keyword>
<keyword evidence="4 6" id="KW-0460">Magnesium</keyword>
<comment type="activity regulation">
    <text evidence="6">Uridylyltransferase (UTase) activity is inhibited by glutamine, while glutamine activates uridylyl-removing (UR) activity.</text>
</comment>
<dbReference type="InterPro" id="IPR005105">
    <property type="entry name" value="GlnD_Uridyltrans_N"/>
</dbReference>
<dbReference type="InterPro" id="IPR002912">
    <property type="entry name" value="ACT_dom"/>
</dbReference>
<feature type="region of interest" description="Uridylyltransferase" evidence="6">
    <location>
        <begin position="1"/>
        <end position="319"/>
    </location>
</feature>
<dbReference type="Pfam" id="PF08335">
    <property type="entry name" value="GlnD_UR_UTase"/>
    <property type="match status" value="1"/>
</dbReference>
<keyword evidence="1 6" id="KW-0808">Transferase</keyword>
<dbReference type="InterPro" id="IPR043519">
    <property type="entry name" value="NT_sf"/>
</dbReference>
<keyword evidence="2 6" id="KW-0548">Nucleotidyltransferase</keyword>
<dbReference type="SUPFAM" id="SSF55021">
    <property type="entry name" value="ACT-like"/>
    <property type="match status" value="2"/>
</dbReference>
<keyword evidence="9" id="KW-1185">Reference proteome</keyword>
<dbReference type="GO" id="GO:0006808">
    <property type="term" value="P:regulation of nitrogen utilization"/>
    <property type="evidence" value="ECO:0007669"/>
    <property type="project" value="UniProtKB-UniRule"/>
</dbReference>
<dbReference type="PROSITE" id="PS51671">
    <property type="entry name" value="ACT"/>
    <property type="match status" value="2"/>
</dbReference>
<dbReference type="CDD" id="cd05401">
    <property type="entry name" value="NT_GlnE_GlnD_like"/>
    <property type="match status" value="1"/>
</dbReference>
<dbReference type="EMBL" id="CP003379">
    <property type="protein sequence ID" value="AFL87799.1"/>
    <property type="molecule type" value="Genomic_DNA"/>
</dbReference>
<comment type="similarity">
    <text evidence="6">Belongs to the GlnD family.</text>
</comment>
<dbReference type="SUPFAM" id="SSF81593">
    <property type="entry name" value="Nucleotidyltransferase substrate binding subunit/domain"/>
    <property type="match status" value="1"/>
</dbReference>
<comment type="caution">
    <text evidence="6">Lacks conserved residue(s) required for the propagation of feature annotation.</text>
</comment>
<dbReference type="RefSeq" id="WP_014785368.1">
    <property type="nucleotide sequence ID" value="NC_018014.1"/>
</dbReference>
<accession>I3ZEY1</accession>
<dbReference type="Gene3D" id="3.30.460.10">
    <property type="entry name" value="Beta Polymerase, domain 2"/>
    <property type="match status" value="1"/>
</dbReference>
<evidence type="ECO:0000256" key="6">
    <source>
        <dbReference type="HAMAP-Rule" id="MF_00277"/>
    </source>
</evidence>
<dbReference type="HAMAP" id="MF_00277">
    <property type="entry name" value="PII_uridylyl_transf"/>
    <property type="match status" value="1"/>
</dbReference>
<dbReference type="InterPro" id="IPR013546">
    <property type="entry name" value="PII_UdlTrfase/GS_AdlTrfase"/>
</dbReference>
<dbReference type="Proteomes" id="UP000006056">
    <property type="component" value="Chromosome"/>
</dbReference>
<dbReference type="PANTHER" id="PTHR47320:SF1">
    <property type="entry name" value="BIFUNCTIONAL URIDYLYLTRANSFERASE_URIDYLYL-REMOVING ENZYME"/>
    <property type="match status" value="1"/>
</dbReference>
<comment type="catalytic activity">
    <reaction evidence="6">
        <text>[protein-PII]-L-tyrosine + UTP = [protein-PII]-uridylyl-L-tyrosine + diphosphate</text>
        <dbReference type="Rhea" id="RHEA:13673"/>
        <dbReference type="Rhea" id="RHEA-COMP:12147"/>
        <dbReference type="Rhea" id="RHEA-COMP:12148"/>
        <dbReference type="ChEBI" id="CHEBI:33019"/>
        <dbReference type="ChEBI" id="CHEBI:46398"/>
        <dbReference type="ChEBI" id="CHEBI:46858"/>
        <dbReference type="ChEBI" id="CHEBI:90602"/>
        <dbReference type="EC" id="2.7.7.59"/>
    </reaction>
</comment>
<dbReference type="Gene3D" id="1.10.3090.10">
    <property type="entry name" value="cca-adding enzyme, domain 2"/>
    <property type="match status" value="1"/>
</dbReference>
<evidence type="ECO:0000256" key="2">
    <source>
        <dbReference type="ARBA" id="ARBA00022695"/>
    </source>
</evidence>
<dbReference type="SUPFAM" id="SSF81301">
    <property type="entry name" value="Nucleotidyltransferase"/>
    <property type="match status" value="1"/>
</dbReference>
<keyword evidence="5 6" id="KW-0511">Multifunctional enzyme</keyword>
<feature type="domain" description="ACT" evidence="7">
    <location>
        <begin position="789"/>
        <end position="861"/>
    </location>
</feature>
<dbReference type="GO" id="GO:0008081">
    <property type="term" value="F:phosphoric diester hydrolase activity"/>
    <property type="evidence" value="ECO:0007669"/>
    <property type="project" value="UniProtKB-UniRule"/>
</dbReference>
<dbReference type="eggNOG" id="COG2844">
    <property type="taxonomic scope" value="Bacteria"/>
</dbReference>
<dbReference type="GO" id="GO:0008773">
    <property type="term" value="F:[protein-PII] uridylyltransferase activity"/>
    <property type="evidence" value="ECO:0007669"/>
    <property type="project" value="UniProtKB-UniRule"/>
</dbReference>
<dbReference type="InterPro" id="IPR010043">
    <property type="entry name" value="UTase/UR"/>
</dbReference>
<protein>
    <recommendedName>
        <fullName evidence="6">Bifunctional uridylyltransferase/uridylyl-removing enzyme</fullName>
        <shortName evidence="6">UTase/UR</shortName>
    </recommendedName>
    <alternativeName>
        <fullName evidence="6">Bifunctional [protein-PII] modification enzyme</fullName>
    </alternativeName>
    <alternativeName>
        <fullName evidence="6">Bifunctional nitrogen sensor protein</fullName>
    </alternativeName>
    <domain>
        <recommendedName>
            <fullName evidence="6">[Protein-PII] uridylyltransferase</fullName>
            <shortName evidence="6">PII uridylyltransferase</shortName>
            <shortName evidence="6">UTase</shortName>
            <ecNumber evidence="6">2.7.7.59</ecNumber>
        </recommendedName>
    </domain>
    <domain>
        <recommendedName>
            <fullName evidence="6">[Protein-PII]-UMP uridylyl-removing enzyme</fullName>
            <shortName evidence="6">UR</shortName>
            <ecNumber evidence="6">3.1.4.-</ecNumber>
        </recommendedName>
    </domain>
</protein>
<sequence length="861" mass="96407">MADDIAAPRQQYLNSMLTLRGSFSARDTTGVALIHARAAAADSLVRSLWQEAAATDERLRSGIAMLAVGGYGRQELFPASDLDLLFVVEDAAKEKNAKDPIKRMNQLLWDSGIRVAATTRVIGECEKYDSDNAEFTLSLLDVRPLAGDVTLTNKLIDDCLPKLLDRERKNITQRLAELTRDRHARYGNTLFHLEPNIKECPGGLRDANVCGWLARLTNDDAPQSMEFREAFAFLAAVRCFLHLRNGRDSNALDWKTQDAAAADGIGVPHGLPRDAAHWMQHYFRHARVIARRLEQQMDALPKQKSLLRMSKELLKRTAPADTPGMRLERGRIFIDEATQDYDPACDPEVMLRAFQTIAETGARLSNVAEVRFEESVPVLSSQLDEGTALWHKLRLIFLGRHAGLALRSMHTLGILELLIPEFHGIDALVIRDAYHRYTVDEHTFVLIDTLHGLFTPGEGPMAEWKRRFAAILRDLQHADLLYLASLLHDTGKGRSTGEHTTESARLAQSVVERLELDDYESGLVLGLIQNHLEMSAALRRDIFDAETVRGFAAKVQTPEELRIITLFTFADIHAVHPDALTPWKAENLWRLYIATSNHLDRNIDEERVDLRVSSELVLRVTQLLQGESRDVMHFLEGFPQRYLRTRSPEQIRTHYLMSKKLSDDAVQLDFVWRADRSEITLVTPDRQLLFARIAGVLAAWGMNIITADAFSNAHGIVVDSFRFTDSFKTLEMNPSERDRLVQNLHDAIADPAVAEKMIAHRKRSRRRAPLVDVSTSVEFDTESSSHSTVLQVVAQDLPGLLYAISTTLGEARANIEVAVIDTEGDTAIDVFYLTRDGDVLEPADLPGLQAKLVAAIAANAG</sequence>
<dbReference type="KEGG" id="trs:Terro_1492"/>